<keyword evidence="1" id="KW-0862">Zinc</keyword>
<reference evidence="3 4" key="1">
    <citation type="submission" date="2024-05" db="EMBL/GenBank/DDBJ databases">
        <title>Genetic variation in Jamaican populations of the coffee berry borer (Hypothenemus hampei).</title>
        <authorList>
            <person name="Errbii M."/>
            <person name="Myrie A."/>
        </authorList>
    </citation>
    <scope>NUCLEOTIDE SEQUENCE [LARGE SCALE GENOMIC DNA]</scope>
    <source>
        <strain evidence="3">JA-Hopewell-2020-01-JO</strain>
        <tissue evidence="3">Whole body</tissue>
    </source>
</reference>
<dbReference type="Proteomes" id="UP001566132">
    <property type="component" value="Unassembled WGS sequence"/>
</dbReference>
<comment type="caution">
    <text evidence="3">The sequence shown here is derived from an EMBL/GenBank/DDBJ whole genome shotgun (WGS) entry which is preliminary data.</text>
</comment>
<dbReference type="InterPro" id="IPR036236">
    <property type="entry name" value="Znf_C2H2_sf"/>
</dbReference>
<dbReference type="EMBL" id="JBDJPC010000006">
    <property type="protein sequence ID" value="KAL1497423.1"/>
    <property type="molecule type" value="Genomic_DNA"/>
</dbReference>
<dbReference type="GO" id="GO:0008270">
    <property type="term" value="F:zinc ion binding"/>
    <property type="evidence" value="ECO:0007669"/>
    <property type="project" value="UniProtKB-KW"/>
</dbReference>
<keyword evidence="4" id="KW-1185">Reference proteome</keyword>
<keyword evidence="1" id="KW-0863">Zinc-finger</keyword>
<gene>
    <name evidence="3" type="ORF">ABEB36_008399</name>
</gene>
<name>A0ABD1ELN6_HYPHA</name>
<evidence type="ECO:0000313" key="4">
    <source>
        <dbReference type="Proteomes" id="UP001566132"/>
    </source>
</evidence>
<proteinExistence type="predicted"/>
<dbReference type="SUPFAM" id="SSF57667">
    <property type="entry name" value="beta-beta-alpha zinc fingers"/>
    <property type="match status" value="1"/>
</dbReference>
<protein>
    <recommendedName>
        <fullName evidence="2">C2H2-type domain-containing protein</fullName>
    </recommendedName>
</protein>
<dbReference type="PROSITE" id="PS50157">
    <property type="entry name" value="ZINC_FINGER_C2H2_2"/>
    <property type="match status" value="1"/>
</dbReference>
<organism evidence="3 4">
    <name type="scientific">Hypothenemus hampei</name>
    <name type="common">Coffee berry borer</name>
    <dbReference type="NCBI Taxonomy" id="57062"/>
    <lineage>
        <taxon>Eukaryota</taxon>
        <taxon>Metazoa</taxon>
        <taxon>Ecdysozoa</taxon>
        <taxon>Arthropoda</taxon>
        <taxon>Hexapoda</taxon>
        <taxon>Insecta</taxon>
        <taxon>Pterygota</taxon>
        <taxon>Neoptera</taxon>
        <taxon>Endopterygota</taxon>
        <taxon>Coleoptera</taxon>
        <taxon>Polyphaga</taxon>
        <taxon>Cucujiformia</taxon>
        <taxon>Curculionidae</taxon>
        <taxon>Scolytinae</taxon>
        <taxon>Hypothenemus</taxon>
    </lineage>
</organism>
<feature type="domain" description="C2H2-type" evidence="2">
    <location>
        <begin position="18"/>
        <end position="45"/>
    </location>
</feature>
<keyword evidence="1" id="KW-0479">Metal-binding</keyword>
<dbReference type="AlphaFoldDB" id="A0ABD1ELN6"/>
<evidence type="ECO:0000256" key="1">
    <source>
        <dbReference type="PROSITE-ProRule" id="PRU00042"/>
    </source>
</evidence>
<evidence type="ECO:0000313" key="3">
    <source>
        <dbReference type="EMBL" id="KAL1497423.1"/>
    </source>
</evidence>
<sequence length="116" mass="13955">MCLTDKPNQRSNQRERPYECEECKKRFKDFTTFGKYSNIHLQLEKTDQPFKCSSCYRDFAQNITRIRHSSYSRVCKGLENKRFEITQNKVTKALKRQKDKPKIMKKFAFGHFIFAN</sequence>
<dbReference type="Gene3D" id="3.30.160.60">
    <property type="entry name" value="Classic Zinc Finger"/>
    <property type="match status" value="1"/>
</dbReference>
<evidence type="ECO:0000259" key="2">
    <source>
        <dbReference type="PROSITE" id="PS50157"/>
    </source>
</evidence>
<dbReference type="InterPro" id="IPR013087">
    <property type="entry name" value="Znf_C2H2_type"/>
</dbReference>
<accession>A0ABD1ELN6</accession>